<organism evidence="1 2">
    <name type="scientific">Rhipicephalus microplus</name>
    <name type="common">Cattle tick</name>
    <name type="synonym">Boophilus microplus</name>
    <dbReference type="NCBI Taxonomy" id="6941"/>
    <lineage>
        <taxon>Eukaryota</taxon>
        <taxon>Metazoa</taxon>
        <taxon>Ecdysozoa</taxon>
        <taxon>Arthropoda</taxon>
        <taxon>Chelicerata</taxon>
        <taxon>Arachnida</taxon>
        <taxon>Acari</taxon>
        <taxon>Parasitiformes</taxon>
        <taxon>Ixodida</taxon>
        <taxon>Ixodoidea</taxon>
        <taxon>Ixodidae</taxon>
        <taxon>Rhipicephalinae</taxon>
        <taxon>Rhipicephalus</taxon>
        <taxon>Boophilus</taxon>
    </lineage>
</organism>
<evidence type="ECO:0000313" key="2">
    <source>
        <dbReference type="Proteomes" id="UP000821866"/>
    </source>
</evidence>
<gene>
    <name evidence="1" type="ORF">HPB51_011635</name>
</gene>
<comment type="caution">
    <text evidence="1">The sequence shown here is derived from an EMBL/GenBank/DDBJ whole genome shotgun (WGS) entry which is preliminary data.</text>
</comment>
<keyword evidence="2" id="KW-1185">Reference proteome</keyword>
<dbReference type="EMBL" id="JABSTU010000002">
    <property type="protein sequence ID" value="KAH8037486.1"/>
    <property type="molecule type" value="Genomic_DNA"/>
</dbReference>
<dbReference type="Proteomes" id="UP000821866">
    <property type="component" value="Chromosome 10"/>
</dbReference>
<sequence>MPPLSRSDFKILIRPRGGLDVATTGTVRLSSAIYPTANVPAHEAGEDTVRSNNHQNIIAVSTPHASHADKYRQLQAITIGDRHHEVSVYETAPTTR</sequence>
<evidence type="ECO:0000313" key="1">
    <source>
        <dbReference type="EMBL" id="KAH8037486.1"/>
    </source>
</evidence>
<accession>A0A9J6ESZ6</accession>
<dbReference type="AlphaFoldDB" id="A0A9J6ESZ6"/>
<name>A0A9J6ESZ6_RHIMP</name>
<proteinExistence type="predicted"/>
<protein>
    <submittedName>
        <fullName evidence="1">Uncharacterized protein</fullName>
    </submittedName>
</protein>
<reference evidence="1" key="2">
    <citation type="submission" date="2021-09" db="EMBL/GenBank/DDBJ databases">
        <authorList>
            <person name="Jia N."/>
            <person name="Wang J."/>
            <person name="Shi W."/>
            <person name="Du L."/>
            <person name="Sun Y."/>
            <person name="Zhan W."/>
            <person name="Jiang J."/>
            <person name="Wang Q."/>
            <person name="Zhang B."/>
            <person name="Ji P."/>
            <person name="Sakyi L.B."/>
            <person name="Cui X."/>
            <person name="Yuan T."/>
            <person name="Jiang B."/>
            <person name="Yang W."/>
            <person name="Lam T.T.-Y."/>
            <person name="Chang Q."/>
            <person name="Ding S."/>
            <person name="Wang X."/>
            <person name="Zhu J."/>
            <person name="Ruan X."/>
            <person name="Zhao L."/>
            <person name="Wei J."/>
            <person name="Que T."/>
            <person name="Du C."/>
            <person name="Cheng J."/>
            <person name="Dai P."/>
            <person name="Han X."/>
            <person name="Huang E."/>
            <person name="Gao Y."/>
            <person name="Liu J."/>
            <person name="Shao H."/>
            <person name="Ye R."/>
            <person name="Li L."/>
            <person name="Wei W."/>
            <person name="Wang X."/>
            <person name="Wang C."/>
            <person name="Huo Q."/>
            <person name="Li W."/>
            <person name="Guo W."/>
            <person name="Chen H."/>
            <person name="Chen S."/>
            <person name="Zhou L."/>
            <person name="Zhou L."/>
            <person name="Ni X."/>
            <person name="Tian J."/>
            <person name="Zhou Y."/>
            <person name="Sheng Y."/>
            <person name="Liu T."/>
            <person name="Pan Y."/>
            <person name="Xia L."/>
            <person name="Li J."/>
            <person name="Zhao F."/>
            <person name="Cao W."/>
        </authorList>
    </citation>
    <scope>NUCLEOTIDE SEQUENCE</scope>
    <source>
        <strain evidence="1">Rmic-2018</strain>
        <tissue evidence="1">Larvae</tissue>
    </source>
</reference>
<reference evidence="1" key="1">
    <citation type="journal article" date="2020" name="Cell">
        <title>Large-Scale Comparative Analyses of Tick Genomes Elucidate Their Genetic Diversity and Vector Capacities.</title>
        <authorList>
            <consortium name="Tick Genome and Microbiome Consortium (TIGMIC)"/>
            <person name="Jia N."/>
            <person name="Wang J."/>
            <person name="Shi W."/>
            <person name="Du L."/>
            <person name="Sun Y."/>
            <person name="Zhan W."/>
            <person name="Jiang J.F."/>
            <person name="Wang Q."/>
            <person name="Zhang B."/>
            <person name="Ji P."/>
            <person name="Bell-Sakyi L."/>
            <person name="Cui X.M."/>
            <person name="Yuan T.T."/>
            <person name="Jiang B.G."/>
            <person name="Yang W.F."/>
            <person name="Lam T.T."/>
            <person name="Chang Q.C."/>
            <person name="Ding S.J."/>
            <person name="Wang X.J."/>
            <person name="Zhu J.G."/>
            <person name="Ruan X.D."/>
            <person name="Zhao L."/>
            <person name="Wei J.T."/>
            <person name="Ye R.Z."/>
            <person name="Que T.C."/>
            <person name="Du C.H."/>
            <person name="Zhou Y.H."/>
            <person name="Cheng J.X."/>
            <person name="Dai P.F."/>
            <person name="Guo W.B."/>
            <person name="Han X.H."/>
            <person name="Huang E.J."/>
            <person name="Li L.F."/>
            <person name="Wei W."/>
            <person name="Gao Y.C."/>
            <person name="Liu J.Z."/>
            <person name="Shao H.Z."/>
            <person name="Wang X."/>
            <person name="Wang C.C."/>
            <person name="Yang T.C."/>
            <person name="Huo Q.B."/>
            <person name="Li W."/>
            <person name="Chen H.Y."/>
            <person name="Chen S.E."/>
            <person name="Zhou L.G."/>
            <person name="Ni X.B."/>
            <person name="Tian J.H."/>
            <person name="Sheng Y."/>
            <person name="Liu T."/>
            <person name="Pan Y.S."/>
            <person name="Xia L.Y."/>
            <person name="Li J."/>
            <person name="Zhao F."/>
            <person name="Cao W.C."/>
        </authorList>
    </citation>
    <scope>NUCLEOTIDE SEQUENCE</scope>
    <source>
        <strain evidence="1">Rmic-2018</strain>
    </source>
</reference>